<evidence type="ECO:0000259" key="2">
    <source>
        <dbReference type="Pfam" id="PF12850"/>
    </source>
</evidence>
<dbReference type="Gene3D" id="3.60.21.10">
    <property type="match status" value="1"/>
</dbReference>
<dbReference type="InterPro" id="IPR029052">
    <property type="entry name" value="Metallo-depent_PP-like"/>
</dbReference>
<evidence type="ECO:0000313" key="3">
    <source>
        <dbReference type="EMBL" id="QYO75800.1"/>
    </source>
</evidence>
<proteinExistence type="inferred from homology"/>
<keyword evidence="4" id="KW-1185">Reference proteome</keyword>
<reference evidence="3 4" key="1">
    <citation type="submission" date="2021-08" db="EMBL/GenBank/DDBJ databases">
        <title>Devosia salina sp. nov., isolated from the South China Sea sediment.</title>
        <authorList>
            <person name="Zhou Z."/>
        </authorList>
    </citation>
    <scope>NUCLEOTIDE SEQUENCE [LARGE SCALE GENOMIC DNA]</scope>
    <source>
        <strain evidence="3 4">SCS-3</strain>
    </source>
</reference>
<dbReference type="InterPro" id="IPR024654">
    <property type="entry name" value="Calcineurin-like_PHP_lpxH"/>
</dbReference>
<evidence type="ECO:0000256" key="1">
    <source>
        <dbReference type="ARBA" id="ARBA00008950"/>
    </source>
</evidence>
<dbReference type="Proteomes" id="UP000825799">
    <property type="component" value="Chromosome"/>
</dbReference>
<dbReference type="EMBL" id="CP080590">
    <property type="protein sequence ID" value="QYO75800.1"/>
    <property type="molecule type" value="Genomic_DNA"/>
</dbReference>
<dbReference type="RefSeq" id="WP_220304295.1">
    <property type="nucleotide sequence ID" value="NZ_CP080590.1"/>
</dbReference>
<accession>A0ABX8WHM5</accession>
<dbReference type="SUPFAM" id="SSF56300">
    <property type="entry name" value="Metallo-dependent phosphatases"/>
    <property type="match status" value="1"/>
</dbReference>
<gene>
    <name evidence="3" type="ORF">K1X15_14335</name>
</gene>
<dbReference type="InterPro" id="IPR050126">
    <property type="entry name" value="Ap4A_hydrolase"/>
</dbReference>
<protein>
    <submittedName>
        <fullName evidence="3">Metallophosphatase family protein</fullName>
    </submittedName>
</protein>
<feature type="domain" description="Calcineurin-like phosphoesterase" evidence="2">
    <location>
        <begin position="1"/>
        <end position="194"/>
    </location>
</feature>
<evidence type="ECO:0000313" key="4">
    <source>
        <dbReference type="Proteomes" id="UP000825799"/>
    </source>
</evidence>
<organism evidence="3 4">
    <name type="scientific">Devosia salina</name>
    <dbReference type="NCBI Taxonomy" id="2860336"/>
    <lineage>
        <taxon>Bacteria</taxon>
        <taxon>Pseudomonadati</taxon>
        <taxon>Pseudomonadota</taxon>
        <taxon>Alphaproteobacteria</taxon>
        <taxon>Hyphomicrobiales</taxon>
        <taxon>Devosiaceae</taxon>
        <taxon>Devosia</taxon>
    </lineage>
</organism>
<dbReference type="InterPro" id="IPR011152">
    <property type="entry name" value="Pesterase_MJ0912"/>
</dbReference>
<dbReference type="PANTHER" id="PTHR42850:SF2">
    <property type="entry name" value="BLL5683 PROTEIN"/>
    <property type="match status" value="1"/>
</dbReference>
<dbReference type="Pfam" id="PF12850">
    <property type="entry name" value="Metallophos_2"/>
    <property type="match status" value="1"/>
</dbReference>
<comment type="similarity">
    <text evidence="1">Belongs to the metallophosphoesterase superfamily. YfcE family.</text>
</comment>
<name>A0ABX8WHM5_9HYPH</name>
<dbReference type="PIRSF" id="PIRSF000883">
    <property type="entry name" value="Pesterase_MJ0912"/>
    <property type="match status" value="1"/>
</dbReference>
<sequence length="241" mass="25862">MRIAVLSDVHGNVPALDAVLDDISRQGVEAVVCLGDHVSGPIDPAGAAERIMALGATCIRGNHDRWVLEADTRTDPWSSDRFARERLGAAQLEWLGSLPATAALGTAVFLCHGTPGDDEAAWLDNFYDGRTTTLPSEAEVAREAVGIAHKVILCGHTHIARTLRLSDGRLILNPGSVGMQLVRGTPDAHYAIIERRLGQWRTALIGVPYDTEAAARLAEDNGFPQWGEAIRYGWAGPESLG</sequence>
<dbReference type="PANTHER" id="PTHR42850">
    <property type="entry name" value="METALLOPHOSPHOESTERASE"/>
    <property type="match status" value="1"/>
</dbReference>